<name>A0A0G1TYX1_9BACT</name>
<dbReference type="SUPFAM" id="SSF48019">
    <property type="entry name" value="post-AAA+ oligomerization domain-like"/>
    <property type="match status" value="1"/>
</dbReference>
<dbReference type="EMBL" id="LCOY01000041">
    <property type="protein sequence ID" value="KKU87042.1"/>
    <property type="molecule type" value="Genomic_DNA"/>
</dbReference>
<accession>A0A0G1TYX1</accession>
<dbReference type="Proteomes" id="UP000034739">
    <property type="component" value="Unassembled WGS sequence"/>
</dbReference>
<proteinExistence type="predicted"/>
<protein>
    <recommendedName>
        <fullName evidence="3">DNA polymerase III delta N-terminal domain-containing protein</fullName>
    </recommendedName>
</protein>
<reference evidence="1 2" key="1">
    <citation type="journal article" date="2015" name="Nature">
        <title>rRNA introns, odd ribosomes, and small enigmatic genomes across a large radiation of phyla.</title>
        <authorList>
            <person name="Brown C.T."/>
            <person name="Hug L.A."/>
            <person name="Thomas B.C."/>
            <person name="Sharon I."/>
            <person name="Castelle C.J."/>
            <person name="Singh A."/>
            <person name="Wilkins M.J."/>
            <person name="Williams K.H."/>
            <person name="Banfield J.F."/>
        </authorList>
    </citation>
    <scope>NUCLEOTIDE SEQUENCE [LARGE SCALE GENOMIC DNA]</scope>
</reference>
<dbReference type="AlphaFoldDB" id="A0A0G1TYX1"/>
<evidence type="ECO:0000313" key="1">
    <source>
        <dbReference type="EMBL" id="KKU87042.1"/>
    </source>
</evidence>
<organism evidence="1 2">
    <name type="scientific">Candidatus Gottesmanbacteria bacterium GW2011_GWA2_47_9</name>
    <dbReference type="NCBI Taxonomy" id="1618445"/>
    <lineage>
        <taxon>Bacteria</taxon>
        <taxon>Candidatus Gottesmaniibacteriota</taxon>
    </lineage>
</organism>
<dbReference type="GO" id="GO:0006260">
    <property type="term" value="P:DNA replication"/>
    <property type="evidence" value="ECO:0007669"/>
    <property type="project" value="InterPro"/>
</dbReference>
<comment type="caution">
    <text evidence="1">The sequence shown here is derived from an EMBL/GenBank/DDBJ whole genome shotgun (WGS) entry which is preliminary data.</text>
</comment>
<dbReference type="GO" id="GO:0003677">
    <property type="term" value="F:DNA binding"/>
    <property type="evidence" value="ECO:0007669"/>
    <property type="project" value="InterPro"/>
</dbReference>
<sequence length="228" mass="25219">MITILHGDHIQASRTELLRIISSAKDKEVRRLDGKTLDAGLFTQATESSSMFGAKPLIVIERLFAGKNKKSKEFGAVVSLLKTSLDAADIVLWEDKELEPATLKALGNIQNRVFKIPSILFQFLDALKPENANQLLSMYHVLSDSAAPELVFTMVFRRLRQLIALAGGAKPAGLADWQEARLTKQASFFTMGKLTAMHKQLLDGEFSVKSGTSAFQLSEHMEQFLIAL</sequence>
<evidence type="ECO:0000313" key="2">
    <source>
        <dbReference type="Proteomes" id="UP000034739"/>
    </source>
</evidence>
<dbReference type="InterPro" id="IPR027417">
    <property type="entry name" value="P-loop_NTPase"/>
</dbReference>
<dbReference type="Gene3D" id="1.20.272.10">
    <property type="match status" value="1"/>
</dbReference>
<dbReference type="Gene3D" id="3.40.50.300">
    <property type="entry name" value="P-loop containing nucleotide triphosphate hydrolases"/>
    <property type="match status" value="1"/>
</dbReference>
<evidence type="ECO:0008006" key="3">
    <source>
        <dbReference type="Google" id="ProtNLM"/>
    </source>
</evidence>
<gene>
    <name evidence="1" type="ORF">UY16_C0041G0009</name>
</gene>
<dbReference type="InterPro" id="IPR008921">
    <property type="entry name" value="DNA_pol3_clamp-load_cplx_C"/>
</dbReference>